<evidence type="ECO:0000313" key="1">
    <source>
        <dbReference type="EMBL" id="DAD66539.1"/>
    </source>
</evidence>
<protein>
    <submittedName>
        <fullName evidence="1">Hydrolase</fullName>
    </submittedName>
</protein>
<reference evidence="1" key="1">
    <citation type="journal article" date="2021" name="Proc. Natl. Acad. Sci. U.S.A.">
        <title>A Catalog of Tens of Thousands of Viruses from Human Metagenomes Reveals Hidden Associations with Chronic Diseases.</title>
        <authorList>
            <person name="Tisza M.J."/>
            <person name="Buck C.B."/>
        </authorList>
    </citation>
    <scope>NUCLEOTIDE SEQUENCE</scope>
    <source>
        <strain evidence="1">CtPuP5</strain>
    </source>
</reference>
<accession>A0A8S5L9B4</accession>
<dbReference type="EMBL" id="BK014662">
    <property type="protein sequence ID" value="DAD66539.1"/>
    <property type="molecule type" value="Genomic_DNA"/>
</dbReference>
<keyword evidence="1" id="KW-0378">Hydrolase</keyword>
<sequence length="226" mass="26237">MIPKYTQEEYLTAKSKDLLPLLCKHCNKIFYIQKHYITKIINNTSKTNTLNFCSKTCSGAFKNKSHILNCTLCNKEITVKNKDFKKSKSGNHFCSQSCAAIYNNAHKTKGTRRSKLEQYLEEKLKLTYPQLEILFNDKKAINSELDIYIPSLKLAFELNGIFHYEPIFGESKFNSIQQNDANKFQKCQEHGISLCIIDTSSQKYFKEQSSNKFFNIIKDIIDKILQ</sequence>
<dbReference type="GO" id="GO:0016787">
    <property type="term" value="F:hydrolase activity"/>
    <property type="evidence" value="ECO:0007669"/>
    <property type="project" value="UniProtKB-KW"/>
</dbReference>
<organism evidence="1">
    <name type="scientific">Myoviridae sp. ctPuP5</name>
    <dbReference type="NCBI Taxonomy" id="2823543"/>
    <lineage>
        <taxon>Viruses</taxon>
        <taxon>Duplodnaviria</taxon>
        <taxon>Heunggongvirae</taxon>
        <taxon>Uroviricota</taxon>
        <taxon>Caudoviricetes</taxon>
    </lineage>
</organism>
<proteinExistence type="predicted"/>
<name>A0A8S5L9B4_9CAUD</name>